<keyword evidence="5" id="KW-1185">Reference proteome</keyword>
<feature type="signal peptide" evidence="3">
    <location>
        <begin position="1"/>
        <end position="26"/>
    </location>
</feature>
<keyword evidence="2" id="KW-1133">Transmembrane helix</keyword>
<feature type="region of interest" description="Disordered" evidence="1">
    <location>
        <begin position="374"/>
        <end position="395"/>
    </location>
</feature>
<evidence type="ECO:0000256" key="1">
    <source>
        <dbReference type="SAM" id="MobiDB-lite"/>
    </source>
</evidence>
<evidence type="ECO:0000256" key="2">
    <source>
        <dbReference type="SAM" id="Phobius"/>
    </source>
</evidence>
<evidence type="ECO:0000256" key="3">
    <source>
        <dbReference type="SAM" id="SignalP"/>
    </source>
</evidence>
<feature type="compositionally biased region" description="Low complexity" evidence="1">
    <location>
        <begin position="182"/>
        <end position="214"/>
    </location>
</feature>
<dbReference type="RefSeq" id="XP_019852198.1">
    <property type="nucleotide sequence ID" value="XM_019996639.1"/>
</dbReference>
<dbReference type="GeneID" id="109582062"/>
<proteinExistence type="predicted"/>
<name>A0AAN0J683_AMPQE</name>
<sequence>MLSTVTALMLIILSLSFLHFFTGAMAAERLCLEKSNIINETPKSEIVLSVACGNGTASLVLRLGESPFHYLYYQLDYYCYHLNNMSLFKSEILEPSFQVIMSSQLESVDLQENSLCVFVCCAENFWENAWYFVNGNGSTCSNKVDISHTAPAASSSIIEAVPITNESTSEIMVSSSIMNTPSTTSEFSETTSKTQTFSTVSTSSSPSTNETTPSIASNPILATSEFSETTSKTQTFSTVSTSSSPFLATSEFSETIQTETFSTLSTSSSPSTNETTQSTASTTSSPSIIDNTVAVIFGVLILVIVLLIISCFIVIACTRKVALCTNKNVIIEIENSKIFQLMLPSEHLKDSHSLHTICADLNFKETSNIDSKENTTHTLETSGGSHTTTTTTDKLPHNDVCTNSIEYSEGSSGEVEGSCPELYDTSPHNTTYSSDYVVEESITVHSLMNSSYITVAEVDIATCPSLN</sequence>
<evidence type="ECO:0000313" key="5">
    <source>
        <dbReference type="Proteomes" id="UP000007879"/>
    </source>
</evidence>
<keyword evidence="2" id="KW-0812">Transmembrane</keyword>
<feature type="region of interest" description="Disordered" evidence="1">
    <location>
        <begin position="261"/>
        <end position="285"/>
    </location>
</feature>
<reference evidence="4" key="2">
    <citation type="submission" date="2024-06" db="UniProtKB">
        <authorList>
            <consortium name="EnsemblMetazoa"/>
        </authorList>
    </citation>
    <scope>IDENTIFICATION</scope>
</reference>
<feature type="chain" id="PRO_5042898600" evidence="3">
    <location>
        <begin position="27"/>
        <end position="467"/>
    </location>
</feature>
<feature type="compositionally biased region" description="Low complexity" evidence="1">
    <location>
        <begin position="376"/>
        <end position="392"/>
    </location>
</feature>
<feature type="transmembrane region" description="Helical" evidence="2">
    <location>
        <begin position="293"/>
        <end position="317"/>
    </location>
</feature>
<keyword evidence="2" id="KW-0472">Membrane</keyword>
<feature type="region of interest" description="Disordered" evidence="1">
    <location>
        <begin position="182"/>
        <end position="220"/>
    </location>
</feature>
<dbReference type="Proteomes" id="UP000007879">
    <property type="component" value="Unassembled WGS sequence"/>
</dbReference>
<keyword evidence="3" id="KW-0732">Signal</keyword>
<dbReference type="AlphaFoldDB" id="A0AAN0J683"/>
<reference evidence="5" key="1">
    <citation type="journal article" date="2010" name="Nature">
        <title>The Amphimedon queenslandica genome and the evolution of animal complexity.</title>
        <authorList>
            <person name="Srivastava M."/>
            <person name="Simakov O."/>
            <person name="Chapman J."/>
            <person name="Fahey B."/>
            <person name="Gauthier M.E."/>
            <person name="Mitros T."/>
            <person name="Richards G.S."/>
            <person name="Conaco C."/>
            <person name="Dacre M."/>
            <person name="Hellsten U."/>
            <person name="Larroux C."/>
            <person name="Putnam N.H."/>
            <person name="Stanke M."/>
            <person name="Adamska M."/>
            <person name="Darling A."/>
            <person name="Degnan S.M."/>
            <person name="Oakley T.H."/>
            <person name="Plachetzki D.C."/>
            <person name="Zhai Y."/>
            <person name="Adamski M."/>
            <person name="Calcino A."/>
            <person name="Cummins S.F."/>
            <person name="Goodstein D.M."/>
            <person name="Harris C."/>
            <person name="Jackson D.J."/>
            <person name="Leys S.P."/>
            <person name="Shu S."/>
            <person name="Woodcroft B.J."/>
            <person name="Vervoort M."/>
            <person name="Kosik K.S."/>
            <person name="Manning G."/>
            <person name="Degnan B.M."/>
            <person name="Rokhsar D.S."/>
        </authorList>
    </citation>
    <scope>NUCLEOTIDE SEQUENCE [LARGE SCALE GENOMIC DNA]</scope>
</reference>
<protein>
    <submittedName>
        <fullName evidence="4">Uncharacterized protein</fullName>
    </submittedName>
</protein>
<accession>A0AAN0J683</accession>
<evidence type="ECO:0000313" key="4">
    <source>
        <dbReference type="EnsemblMetazoa" id="XP_019852198.1"/>
    </source>
</evidence>
<organism evidence="4 5">
    <name type="scientific">Amphimedon queenslandica</name>
    <name type="common">Sponge</name>
    <dbReference type="NCBI Taxonomy" id="400682"/>
    <lineage>
        <taxon>Eukaryota</taxon>
        <taxon>Metazoa</taxon>
        <taxon>Porifera</taxon>
        <taxon>Demospongiae</taxon>
        <taxon>Heteroscleromorpha</taxon>
        <taxon>Haplosclerida</taxon>
        <taxon>Niphatidae</taxon>
        <taxon>Amphimedon</taxon>
    </lineage>
</organism>
<dbReference type="EnsemblMetazoa" id="XM_019996639.1">
    <property type="protein sequence ID" value="XP_019852198.1"/>
    <property type="gene ID" value="LOC109582062"/>
</dbReference>